<keyword evidence="4" id="KW-1185">Reference proteome</keyword>
<name>A0A4T0WWC3_9ASCO</name>
<sequence length="259" mass="29823">MNETILILLAGGHASGKRSGCKILQQQLQKLDGELNVKEIDMNDYLEKDKLKPGCKEPKLYKWDILKDQLNFFMSQDYDVIILYGLYALYNNQIMDQATVKVFIDCDADIRLGRWIERDILSRSRDSTLNAVSVQHQQNKELENLLDIYLRYSRTEMKIYINDTKENADIILPRGADLVGFSLILDGLKPLLLKKFYQHQKKSNSEVDDAYAMKSTSSISSMGRDTVLHTLKQISEEPSVQSLTNDNFFNTTRVFHEAN</sequence>
<protein>
    <recommendedName>
        <fullName evidence="2">Phosphoribulokinase/uridine kinase domain-containing protein</fullName>
    </recommendedName>
</protein>
<evidence type="ECO:0000313" key="4">
    <source>
        <dbReference type="Proteomes" id="UP000307173"/>
    </source>
</evidence>
<feature type="coiled-coil region" evidence="1">
    <location>
        <begin position="21"/>
        <end position="48"/>
    </location>
</feature>
<accession>A0A4T0WWC3</accession>
<dbReference type="OrthoDB" id="738517at2759"/>
<dbReference type="InterPro" id="IPR027417">
    <property type="entry name" value="P-loop_NTPase"/>
</dbReference>
<gene>
    <name evidence="3" type="ORF">CANINC_004379</name>
</gene>
<organism evidence="3 4">
    <name type="scientific">Pichia inconspicua</name>
    <dbReference type="NCBI Taxonomy" id="52247"/>
    <lineage>
        <taxon>Eukaryota</taxon>
        <taxon>Fungi</taxon>
        <taxon>Dikarya</taxon>
        <taxon>Ascomycota</taxon>
        <taxon>Saccharomycotina</taxon>
        <taxon>Pichiomycetes</taxon>
        <taxon>Pichiales</taxon>
        <taxon>Pichiaceae</taxon>
        <taxon>Pichia</taxon>
    </lineage>
</organism>
<feature type="domain" description="Phosphoribulokinase/uridine kinase" evidence="2">
    <location>
        <begin position="74"/>
        <end position="175"/>
    </location>
</feature>
<dbReference type="AlphaFoldDB" id="A0A4T0WWC3"/>
<dbReference type="GO" id="GO:0016301">
    <property type="term" value="F:kinase activity"/>
    <property type="evidence" value="ECO:0007669"/>
    <property type="project" value="InterPro"/>
</dbReference>
<dbReference type="SUPFAM" id="SSF52540">
    <property type="entry name" value="P-loop containing nucleoside triphosphate hydrolases"/>
    <property type="match status" value="1"/>
</dbReference>
<dbReference type="PANTHER" id="PTHR10285">
    <property type="entry name" value="URIDINE KINASE"/>
    <property type="match status" value="1"/>
</dbReference>
<keyword evidence="1" id="KW-0175">Coiled coil</keyword>
<dbReference type="Pfam" id="PF00485">
    <property type="entry name" value="PRK"/>
    <property type="match status" value="1"/>
</dbReference>
<dbReference type="EMBL" id="SELW01000653">
    <property type="protein sequence ID" value="TID15414.1"/>
    <property type="molecule type" value="Genomic_DNA"/>
</dbReference>
<reference evidence="3 4" key="1">
    <citation type="journal article" date="2019" name="Front. Genet.">
        <title>Whole-Genome Sequencing of the Opportunistic Yeast Pathogen Candida inconspicua Uncovers Its Hybrid Origin.</title>
        <authorList>
            <person name="Mixao V."/>
            <person name="Hansen A.P."/>
            <person name="Saus E."/>
            <person name="Boekhout T."/>
            <person name="Lass-Florl C."/>
            <person name="Gabaldon T."/>
        </authorList>
    </citation>
    <scope>NUCLEOTIDE SEQUENCE [LARGE SCALE GENOMIC DNA]</scope>
    <source>
        <strain evidence="3 4">CBS 180</strain>
    </source>
</reference>
<evidence type="ECO:0000259" key="2">
    <source>
        <dbReference type="Pfam" id="PF00485"/>
    </source>
</evidence>
<proteinExistence type="predicted"/>
<evidence type="ECO:0000313" key="3">
    <source>
        <dbReference type="EMBL" id="TID15414.1"/>
    </source>
</evidence>
<dbReference type="Proteomes" id="UP000307173">
    <property type="component" value="Unassembled WGS sequence"/>
</dbReference>
<dbReference type="GO" id="GO:0005524">
    <property type="term" value="F:ATP binding"/>
    <property type="evidence" value="ECO:0007669"/>
    <property type="project" value="InterPro"/>
</dbReference>
<evidence type="ECO:0000256" key="1">
    <source>
        <dbReference type="SAM" id="Coils"/>
    </source>
</evidence>
<dbReference type="STRING" id="52247.A0A4T0WWC3"/>
<dbReference type="Gene3D" id="3.40.50.300">
    <property type="entry name" value="P-loop containing nucleotide triphosphate hydrolases"/>
    <property type="match status" value="1"/>
</dbReference>
<comment type="caution">
    <text evidence="3">The sequence shown here is derived from an EMBL/GenBank/DDBJ whole genome shotgun (WGS) entry which is preliminary data.</text>
</comment>
<dbReference type="InterPro" id="IPR006083">
    <property type="entry name" value="PRK/URK"/>
</dbReference>